<dbReference type="InterPro" id="IPR002401">
    <property type="entry name" value="Cyt_P450_E_grp-I"/>
</dbReference>
<dbReference type="PRINTS" id="PR00385">
    <property type="entry name" value="P450"/>
</dbReference>
<feature type="binding site" description="axial binding residue" evidence="6">
    <location>
        <position position="1851"/>
    </location>
    <ligand>
        <name>heme</name>
        <dbReference type="ChEBI" id="CHEBI:30413"/>
    </ligand>
    <ligandPart>
        <name>Fe</name>
        <dbReference type="ChEBI" id="CHEBI:18248"/>
    </ligandPart>
</feature>
<dbReference type="GO" id="GO:0016705">
    <property type="term" value="F:oxidoreductase activity, acting on paired donors, with incorporation or reduction of molecular oxygen"/>
    <property type="evidence" value="ECO:0007669"/>
    <property type="project" value="InterPro"/>
</dbReference>
<feature type="compositionally biased region" description="Gly residues" evidence="7">
    <location>
        <begin position="632"/>
        <end position="642"/>
    </location>
</feature>
<keyword evidence="4" id="KW-0560">Oxidoreductase</keyword>
<dbReference type="SUPFAM" id="SSF81296">
    <property type="entry name" value="E set domains"/>
    <property type="match status" value="1"/>
</dbReference>
<evidence type="ECO:0000313" key="11">
    <source>
        <dbReference type="EMBL" id="KAF5354192.1"/>
    </source>
</evidence>
<keyword evidence="5 6" id="KW-0408">Iron</keyword>
<dbReference type="PANTHER" id="PTHR32208">
    <property type="entry name" value="SECRETED PROTEIN-RELATED"/>
    <property type="match status" value="1"/>
</dbReference>
<dbReference type="Pfam" id="PF00067">
    <property type="entry name" value="p450"/>
    <property type="match status" value="1"/>
</dbReference>
<dbReference type="SUPFAM" id="SSF56176">
    <property type="entry name" value="FAD-binding/transporter-associated domain-like"/>
    <property type="match status" value="1"/>
</dbReference>
<dbReference type="InterPro" id="IPR014756">
    <property type="entry name" value="Ig_E-set"/>
</dbReference>
<dbReference type="InterPro" id="IPR016169">
    <property type="entry name" value="FAD-bd_PCMH_sub2"/>
</dbReference>
<reference evidence="11 12" key="1">
    <citation type="journal article" date="2020" name="ISME J.">
        <title>Uncovering the hidden diversity of litter-decomposition mechanisms in mushroom-forming fungi.</title>
        <authorList>
            <person name="Floudas D."/>
            <person name="Bentzer J."/>
            <person name="Ahren D."/>
            <person name="Johansson T."/>
            <person name="Persson P."/>
            <person name="Tunlid A."/>
        </authorList>
    </citation>
    <scope>NUCLEOTIDE SEQUENCE [LARGE SCALE GENOMIC DNA]</scope>
    <source>
        <strain evidence="11 12">CBS 146.42</strain>
    </source>
</reference>
<feature type="transmembrane region" description="Helical" evidence="8">
    <location>
        <begin position="659"/>
        <end position="682"/>
    </location>
</feature>
<dbReference type="InterPro" id="IPR006094">
    <property type="entry name" value="Oxid_FAD_bind_N"/>
</dbReference>
<dbReference type="GO" id="GO:0020037">
    <property type="term" value="F:heme binding"/>
    <property type="evidence" value="ECO:0007669"/>
    <property type="project" value="InterPro"/>
</dbReference>
<evidence type="ECO:0000259" key="10">
    <source>
        <dbReference type="PROSITE" id="PS51387"/>
    </source>
</evidence>
<evidence type="ECO:0000256" key="4">
    <source>
        <dbReference type="ARBA" id="ARBA00023002"/>
    </source>
</evidence>
<dbReference type="PROSITE" id="PS51387">
    <property type="entry name" value="FAD_PCMH"/>
    <property type="match status" value="1"/>
</dbReference>
<protein>
    <recommendedName>
        <fullName evidence="10">FAD-binding PCMH-type domain-containing protein</fullName>
    </recommendedName>
</protein>
<keyword evidence="8" id="KW-1133">Transmembrane helix</keyword>
<feature type="domain" description="FAD-binding PCMH-type" evidence="10">
    <location>
        <begin position="848"/>
        <end position="1029"/>
    </location>
</feature>
<dbReference type="InterPro" id="IPR037293">
    <property type="entry name" value="Gal_Oxidase_central_sf"/>
</dbReference>
<keyword evidence="12" id="KW-1185">Reference proteome</keyword>
<dbReference type="InterPro" id="IPR006093">
    <property type="entry name" value="Oxy_OxRdtase_FAD_BS"/>
</dbReference>
<feature type="region of interest" description="Disordered" evidence="7">
    <location>
        <begin position="613"/>
        <end position="653"/>
    </location>
</feature>
<dbReference type="EMBL" id="JAACJO010000009">
    <property type="protein sequence ID" value="KAF5354192.1"/>
    <property type="molecule type" value="Genomic_DNA"/>
</dbReference>
<dbReference type="InterPro" id="IPR012951">
    <property type="entry name" value="BBE"/>
</dbReference>
<dbReference type="PRINTS" id="PR00463">
    <property type="entry name" value="EP450I"/>
</dbReference>
<gene>
    <name evidence="11" type="ORF">D9756_007160</name>
</gene>
<dbReference type="GO" id="GO:0005506">
    <property type="term" value="F:iron ion binding"/>
    <property type="evidence" value="ECO:0007669"/>
    <property type="project" value="InterPro"/>
</dbReference>
<comment type="similarity">
    <text evidence="1">Belongs to the oxygen-dependent FAD-linked oxidoreductase family.</text>
</comment>
<dbReference type="CDD" id="cd02851">
    <property type="entry name" value="E_set_GO_C"/>
    <property type="match status" value="1"/>
</dbReference>
<feature type="region of interest" description="Disordered" evidence="7">
    <location>
        <begin position="721"/>
        <end position="783"/>
    </location>
</feature>
<feature type="compositionally biased region" description="Low complexity" evidence="7">
    <location>
        <begin position="643"/>
        <end position="653"/>
    </location>
</feature>
<evidence type="ECO:0000256" key="2">
    <source>
        <dbReference type="ARBA" id="ARBA00022723"/>
    </source>
</evidence>
<dbReference type="InterPro" id="IPR036318">
    <property type="entry name" value="FAD-bd_PCMH-like_sf"/>
</dbReference>
<dbReference type="PROSITE" id="PS00086">
    <property type="entry name" value="CYTOCHROME_P450"/>
    <property type="match status" value="1"/>
</dbReference>
<dbReference type="InterPro" id="IPR016166">
    <property type="entry name" value="FAD-bd_PCMH"/>
</dbReference>
<dbReference type="InterPro" id="IPR011043">
    <property type="entry name" value="Gal_Oxase/kelch_b-propeller"/>
</dbReference>
<keyword evidence="6" id="KW-0349">Heme</keyword>
<dbReference type="OrthoDB" id="3945418at2759"/>
<evidence type="ECO:0000256" key="8">
    <source>
        <dbReference type="SAM" id="Phobius"/>
    </source>
</evidence>
<evidence type="ECO:0000313" key="12">
    <source>
        <dbReference type="Proteomes" id="UP000559027"/>
    </source>
</evidence>
<evidence type="ECO:0000256" key="1">
    <source>
        <dbReference type="ARBA" id="ARBA00005466"/>
    </source>
</evidence>
<name>A0A8H5FZ86_9AGAR</name>
<dbReference type="SUPFAM" id="SSF50965">
    <property type="entry name" value="Galactose oxidase, central domain"/>
    <property type="match status" value="1"/>
</dbReference>
<keyword evidence="8" id="KW-0812">Transmembrane</keyword>
<feature type="compositionally biased region" description="Basic and acidic residues" evidence="7">
    <location>
        <begin position="769"/>
        <end position="783"/>
    </location>
</feature>
<evidence type="ECO:0000256" key="7">
    <source>
        <dbReference type="SAM" id="MobiDB-lite"/>
    </source>
</evidence>
<dbReference type="Pfam" id="PF08031">
    <property type="entry name" value="BBE"/>
    <property type="match status" value="1"/>
</dbReference>
<dbReference type="Pfam" id="PF07250">
    <property type="entry name" value="Glyoxal_oxid_N"/>
    <property type="match status" value="1"/>
</dbReference>
<dbReference type="CDD" id="cd11063">
    <property type="entry name" value="CYP52"/>
    <property type="match status" value="1"/>
</dbReference>
<dbReference type="GO" id="GO:0004497">
    <property type="term" value="F:monooxygenase activity"/>
    <property type="evidence" value="ECO:0007669"/>
    <property type="project" value="InterPro"/>
</dbReference>
<feature type="chain" id="PRO_5034396644" description="FAD-binding PCMH-type domain-containing protein" evidence="9">
    <location>
        <begin position="27"/>
        <end position="1927"/>
    </location>
</feature>
<comment type="caution">
    <text evidence="11">The sequence shown here is derived from an EMBL/GenBank/DDBJ whole genome shotgun (WGS) entry which is preliminary data.</text>
</comment>
<dbReference type="InterPro" id="IPR013783">
    <property type="entry name" value="Ig-like_fold"/>
</dbReference>
<keyword evidence="8" id="KW-0472">Membrane</keyword>
<dbReference type="InterPro" id="IPR001128">
    <property type="entry name" value="Cyt_P450"/>
</dbReference>
<dbReference type="SUPFAM" id="SSF48264">
    <property type="entry name" value="Cytochrome P450"/>
    <property type="match status" value="1"/>
</dbReference>
<dbReference type="GO" id="GO:0071949">
    <property type="term" value="F:FAD binding"/>
    <property type="evidence" value="ECO:0007669"/>
    <property type="project" value="InterPro"/>
</dbReference>
<accession>A0A8H5FZ86</accession>
<evidence type="ECO:0000256" key="5">
    <source>
        <dbReference type="ARBA" id="ARBA00023004"/>
    </source>
</evidence>
<dbReference type="InterPro" id="IPR017972">
    <property type="entry name" value="Cyt_P450_CS"/>
</dbReference>
<dbReference type="InterPro" id="IPR036396">
    <property type="entry name" value="Cyt_P450_sf"/>
</dbReference>
<keyword evidence="3 9" id="KW-0732">Signal</keyword>
<keyword evidence="2 6" id="KW-0479">Metal-binding</keyword>
<dbReference type="PANTHER" id="PTHR32208:SF21">
    <property type="entry name" value="LOW QUALITY PROTEIN: ALDEHYDE OXIDASE GLOX-LIKE"/>
    <property type="match status" value="1"/>
</dbReference>
<dbReference type="Pfam" id="PF09118">
    <property type="entry name" value="GO-like_E_set"/>
    <property type="match status" value="1"/>
</dbReference>
<dbReference type="Gene3D" id="1.10.630.10">
    <property type="entry name" value="Cytochrome P450"/>
    <property type="match status" value="1"/>
</dbReference>
<dbReference type="Pfam" id="PF01565">
    <property type="entry name" value="FAD_binding_4"/>
    <property type="match status" value="1"/>
</dbReference>
<dbReference type="Gene3D" id="3.30.465.10">
    <property type="match status" value="2"/>
</dbReference>
<dbReference type="Proteomes" id="UP000559027">
    <property type="component" value="Unassembled WGS sequence"/>
</dbReference>
<evidence type="ECO:0000256" key="3">
    <source>
        <dbReference type="ARBA" id="ARBA00022729"/>
    </source>
</evidence>
<dbReference type="PROSITE" id="PS00862">
    <property type="entry name" value="OX2_COVAL_FAD"/>
    <property type="match status" value="1"/>
</dbReference>
<organism evidence="11 12">
    <name type="scientific">Leucocoprinus leucothites</name>
    <dbReference type="NCBI Taxonomy" id="201217"/>
    <lineage>
        <taxon>Eukaryota</taxon>
        <taxon>Fungi</taxon>
        <taxon>Dikarya</taxon>
        <taxon>Basidiomycota</taxon>
        <taxon>Agaricomycotina</taxon>
        <taxon>Agaricomycetes</taxon>
        <taxon>Agaricomycetidae</taxon>
        <taxon>Agaricales</taxon>
        <taxon>Agaricineae</taxon>
        <taxon>Agaricaceae</taxon>
        <taxon>Leucocoprinus</taxon>
    </lineage>
</organism>
<dbReference type="InterPro" id="IPR009880">
    <property type="entry name" value="Glyoxal_oxidase_N"/>
</dbReference>
<feature type="signal peptide" evidence="9">
    <location>
        <begin position="1"/>
        <end position="26"/>
    </location>
</feature>
<comment type="cofactor">
    <cofactor evidence="6">
        <name>heme</name>
        <dbReference type="ChEBI" id="CHEBI:30413"/>
    </cofactor>
</comment>
<dbReference type="Gene3D" id="2.130.10.80">
    <property type="entry name" value="Galactose oxidase/kelch, beta-propeller"/>
    <property type="match status" value="1"/>
</dbReference>
<proteinExistence type="inferred from homology"/>
<dbReference type="InterPro" id="IPR015202">
    <property type="entry name" value="GO-like_E_set"/>
</dbReference>
<evidence type="ECO:0000256" key="6">
    <source>
        <dbReference type="PIRSR" id="PIRSR602401-1"/>
    </source>
</evidence>
<dbReference type="Gene3D" id="2.60.40.10">
    <property type="entry name" value="Immunoglobulins"/>
    <property type="match status" value="1"/>
</dbReference>
<evidence type="ECO:0000256" key="9">
    <source>
        <dbReference type="SAM" id="SignalP"/>
    </source>
</evidence>
<sequence>MRSLSRPFVALRAALLLSLAVTPSFCASAGSFADGGNTKVSAMMMFVGNNEKVYILDKAEGNAELINGHPAWGSVWDMNTHQVDLMDVRSNSFCASGMHLPNGSFVTFGGNNAVGRGGDTGKNPDGSSVTWDPTYQDFDGGRSIRVLNPCTSQDNIQSPQCEWFDDDTILAMKHRRWYSAAEPLADGSVIIIGGFVNGGYINRNYPNNDPATSGGAADPTYEFYPARQEDPKQFNFLVQTSGLNAYAHTFLMPSGKLFVQANVSTTLWDYDANVESPLPPMPGNVVRVYPASGAVAMLPLTPENNYTPTILFCGGSDMPDEAWGSYSFPAINTWDYPASNDCQRITPEPTDGSQAQYVKDDNMLEGRTMGQFIILPNGKLLVVNGGLNGTAGYSQMTGQTPTFGQMPFGESLASGPVGTPAIYDPNAPAGSRWSRDGLSTSNIPRLYHSSAMLLPDASVLIAGSNPNVDVNTSTIFPTTYQAEIFYPPYFSASVRPKPSGMPQTISYGGDPFDLTVPASSYSGPSNDAASKTKVVLLRGGFTTHAMNMGQRYLQLNNTYTVQDDGTITLHVAQAPPSPFIFQPGPAFLYVVIDGIPSNGSYVIVGNGQIGPQPTSGASSLPANVLSDKAQGSAGGSSGGGDGSNTDSSSSGSHGMSTGAIIGGAVGAAALLGLLAAGGIFFLRRRRNRGGASARDGPSYTRDGGPTYAMAANSSTYHLGAAGDGLDTSRGHNMVPSDSSSFIPLNQEGKSHAWNASTGSFGGGHSGVPYKDDPRASVGGERESVHGRLVHAVPSGQYCRQTNCTDAEWASANWRNEIPGAMNFVNFEQDYDSNPPSLCGRTTPEKCGQGDVPLYAILAESVEDIQAGVNFARKHNLRLSVKASGHDLLGRSTAKDSLLIHTHKLQSITFADSFYVGGVNLGSAVTVGSGVGLTAMYTASKEAKKIFVGGGSAATVVAAGGYIQGGGHSVLSPLLGLAADNVFEFNVVTADGSIRRVNEAENTDLFWAMRGGGAGSWGVIVNATFRTYPTFEATQYTIAVGANDSTSVGAICEAQARHALDLDSMRAGLFFGINPTGSNSPAYAIGITAHFPNASSEQAITALAPLLESIISAGGVVLSNTTTTADINELLIQKDDLAGNFGALGSRLIPESSYRHFPKRIGDSYKRLLDVGTFSITTTFVAGGKVAENADIDSAIIPGWRMAKAHTIIANIFSEQGTVEEVHAAQNRFKTTQLPILDSITGPSPAAYSNEADLFEDEWQTVFYGNNYRRLSAIKTRYDPTDLFIVRTGVGSERCVEHSETSSKQGSQASEGAKFMMNKVLTSSFSVTRCHLSSFGIGRSERTMSSVPPGIDFITRALLDFLLPCIAVYPTLSLGSSRLLDSNLPRWTLVASSLGLRIGYILVKPWFKALKDTRAAHANGAVLPPHVKESSWELTKIFLEDLEHGYPGEPLRKLCEKYETYMYRLTVGVDQVYFTAEPAHVKSILATDFEAFDKGVALRSQMESLLGTGVFNTDGEMWKFHRSITRPFFTKDRITDFDNFDRHAQETLKKAKARLAEGYSIDFQDLVGRFTLDSATEFLFNNDVHSLEAPLPYPPNTPLAAKNSSLEFTNHPSSLFVKAFVRSQEVIAKRNTVGSSWPLLEFWKDTVAADRATLDDFVQPFLEKGLEEKGSRAVDSKDASESLLDYLVDQTSDQKVIKDELINLLVAGRDTTSSLLAFSLYMLIEHPKIEQRLRREILEKVGSERSPTSEDIRDLKYLRAFLNEVMRLYPIVPVNARFATKSVVMAPSAGSSTPLLYRRFVYSVFLMHRRTDLWGPDALEFDPDRFLDERVHKYLVPNPFIFCPFNAGPRICLGQQFAYNEASFFLIRLIQQFTSFTLDEDARVPDAIPKSHWAGMAGPQGKDRIRLKNSLTMFVRGGLWVKMKEVVA</sequence>